<dbReference type="PROSITE" id="PS00600">
    <property type="entry name" value="AA_TRANSFER_CLASS_3"/>
    <property type="match status" value="1"/>
</dbReference>
<dbReference type="InterPro" id="IPR049704">
    <property type="entry name" value="Aminotrans_3_PPA_site"/>
</dbReference>
<dbReference type="Gene3D" id="3.90.1150.10">
    <property type="entry name" value="Aspartate Aminotransferase, domain 1"/>
    <property type="match status" value="1"/>
</dbReference>
<dbReference type="GO" id="GO:0008483">
    <property type="term" value="F:transaminase activity"/>
    <property type="evidence" value="ECO:0007669"/>
    <property type="project" value="UniProtKB-KW"/>
</dbReference>
<accession>A0ABZ3EPW5</accession>
<name>A0ABZ3EPW5_9FIRM</name>
<keyword evidence="2 3" id="KW-0663">Pyridoxal phosphate</keyword>
<dbReference type="InterPro" id="IPR015424">
    <property type="entry name" value="PyrdxlP-dep_Trfase"/>
</dbReference>
<reference evidence="4 5" key="1">
    <citation type="submission" date="2024-02" db="EMBL/GenBank/DDBJ databases">
        <title>Bacterial strain from lacustrine sediment.</title>
        <authorList>
            <person name="Petit C."/>
            <person name="Fadhlaoui K."/>
        </authorList>
    </citation>
    <scope>NUCLEOTIDE SEQUENCE [LARGE SCALE GENOMIC DNA]</scope>
    <source>
        <strain evidence="4 5">IPX-CK</strain>
    </source>
</reference>
<evidence type="ECO:0000256" key="1">
    <source>
        <dbReference type="ARBA" id="ARBA00008954"/>
    </source>
</evidence>
<dbReference type="EMBL" id="CP146256">
    <property type="protein sequence ID" value="XAH72219.1"/>
    <property type="molecule type" value="Genomic_DNA"/>
</dbReference>
<dbReference type="Pfam" id="PF00202">
    <property type="entry name" value="Aminotran_3"/>
    <property type="match status" value="1"/>
</dbReference>
<organism evidence="4 5">
    <name type="scientific">Kineothrix sedimenti</name>
    <dbReference type="NCBI Taxonomy" id="3123317"/>
    <lineage>
        <taxon>Bacteria</taxon>
        <taxon>Bacillati</taxon>
        <taxon>Bacillota</taxon>
        <taxon>Clostridia</taxon>
        <taxon>Lachnospirales</taxon>
        <taxon>Lachnospiraceae</taxon>
        <taxon>Kineothrix</taxon>
    </lineage>
</organism>
<evidence type="ECO:0000256" key="3">
    <source>
        <dbReference type="RuleBase" id="RU003560"/>
    </source>
</evidence>
<dbReference type="InterPro" id="IPR005814">
    <property type="entry name" value="Aminotrans_3"/>
</dbReference>
<dbReference type="SUPFAM" id="SSF53383">
    <property type="entry name" value="PLP-dependent transferases"/>
    <property type="match status" value="1"/>
</dbReference>
<dbReference type="CDD" id="cd00610">
    <property type="entry name" value="OAT_like"/>
    <property type="match status" value="1"/>
</dbReference>
<keyword evidence="5" id="KW-1185">Reference proteome</keyword>
<gene>
    <name evidence="4" type="ORF">V6984_11815</name>
</gene>
<keyword evidence="4" id="KW-0808">Transferase</keyword>
<dbReference type="InterPro" id="IPR015421">
    <property type="entry name" value="PyrdxlP-dep_Trfase_major"/>
</dbReference>
<evidence type="ECO:0000313" key="4">
    <source>
        <dbReference type="EMBL" id="XAH72219.1"/>
    </source>
</evidence>
<dbReference type="Proteomes" id="UP001451571">
    <property type="component" value="Chromosome"/>
</dbReference>
<keyword evidence="4" id="KW-0032">Aminotransferase</keyword>
<dbReference type="PIRSF" id="PIRSF000521">
    <property type="entry name" value="Transaminase_4ab_Lys_Orn"/>
    <property type="match status" value="1"/>
</dbReference>
<dbReference type="RefSeq" id="WP_342755838.1">
    <property type="nucleotide sequence ID" value="NZ_CP146256.1"/>
</dbReference>
<comment type="similarity">
    <text evidence="1 3">Belongs to the class-III pyridoxal-phosphate-dependent aminotransferase family.</text>
</comment>
<dbReference type="PANTHER" id="PTHR43094:SF1">
    <property type="entry name" value="AMINOTRANSFERASE CLASS-III"/>
    <property type="match status" value="1"/>
</dbReference>
<sequence length="440" mass="49108">MNREEIFNDSKKYTVFTWVAQEKFKPLVIEKAEGIYMWDYDGIRYMDLSSQLVNVNIGFNNENIIKAIQEQAAALPYIAPKHTYDKRAELGKIIIEEIAPPNMEKVLFTLGGADANEYAIRLAKAFTGKDKVFSKYESYHGSTYGAANLTGEAERSSPFPTISGFIKFQPPHLYTYDIQFSTEEEATKHFLSRLEYQIIMEGSDSIAALFIESVTGSNGTYLYPKGYLKGVRKLCDKYEIVMVCDEVMAGFLRCGEWFACQAEGIEPDIITFAKGVNSGYAPLGGVIINKKIADYFDVHALPSGLTYNSHALGVAAAIACIREYQRLDIKTNVQTLAGKFAQGMEKLKEKHLAIGDVRYIGLFGAIEFVTDREKHTSMLKGKDGKPFLSQMIANLYKFGLATFGHGATIMIAPPLIITEVQLEEMFGALEEALTFADEQL</sequence>
<proteinExistence type="inferred from homology"/>
<dbReference type="NCBIfam" id="NF004718">
    <property type="entry name" value="PRK06062.1"/>
    <property type="match status" value="1"/>
</dbReference>
<dbReference type="Gene3D" id="3.40.640.10">
    <property type="entry name" value="Type I PLP-dependent aspartate aminotransferase-like (Major domain)"/>
    <property type="match status" value="1"/>
</dbReference>
<protein>
    <submittedName>
        <fullName evidence="4">Aminotransferase class III-fold pyridoxal phosphate-dependent enzyme</fullName>
    </submittedName>
</protein>
<evidence type="ECO:0000313" key="5">
    <source>
        <dbReference type="Proteomes" id="UP001451571"/>
    </source>
</evidence>
<dbReference type="PANTHER" id="PTHR43094">
    <property type="entry name" value="AMINOTRANSFERASE"/>
    <property type="match status" value="1"/>
</dbReference>
<evidence type="ECO:0000256" key="2">
    <source>
        <dbReference type="ARBA" id="ARBA00022898"/>
    </source>
</evidence>
<dbReference type="InterPro" id="IPR015422">
    <property type="entry name" value="PyrdxlP-dep_Trfase_small"/>
</dbReference>